<dbReference type="STRING" id="1314800.A0A1B7N417"/>
<dbReference type="GO" id="GO:0016787">
    <property type="term" value="F:hydrolase activity"/>
    <property type="evidence" value="ECO:0007669"/>
    <property type="project" value="UniProtKB-KW"/>
</dbReference>
<evidence type="ECO:0000256" key="2">
    <source>
        <dbReference type="SAM" id="Phobius"/>
    </source>
</evidence>
<evidence type="ECO:0000313" key="4">
    <source>
        <dbReference type="EMBL" id="OAX39595.1"/>
    </source>
</evidence>
<feature type="transmembrane region" description="Helical" evidence="2">
    <location>
        <begin position="12"/>
        <end position="36"/>
    </location>
</feature>
<dbReference type="PANTHER" id="PTHR48081:SF26">
    <property type="entry name" value="ALPHA_BETA HYDROLASE FOLD-3 DOMAIN-CONTAINING PROTEIN"/>
    <property type="match status" value="1"/>
</dbReference>
<keyword evidence="5" id="KW-1185">Reference proteome</keyword>
<dbReference type="Pfam" id="PF07859">
    <property type="entry name" value="Abhydrolase_3"/>
    <property type="match status" value="1"/>
</dbReference>
<proteinExistence type="predicted"/>
<dbReference type="OrthoDB" id="2152029at2759"/>
<keyword evidence="2" id="KW-1133">Transmembrane helix</keyword>
<evidence type="ECO:0000259" key="3">
    <source>
        <dbReference type="Pfam" id="PF07859"/>
    </source>
</evidence>
<dbReference type="Gene3D" id="3.40.50.1820">
    <property type="entry name" value="alpha/beta hydrolase"/>
    <property type="match status" value="1"/>
</dbReference>
<dbReference type="PANTHER" id="PTHR48081">
    <property type="entry name" value="AB HYDROLASE SUPERFAMILY PROTEIN C4A8.06C"/>
    <property type="match status" value="1"/>
</dbReference>
<dbReference type="InParanoid" id="A0A1B7N417"/>
<sequence>MVLEYVHQPYKGLYLGYQLLSTMFVRVPIWSLWYLLPSMRPVSTWSWMHAMLVACVRHVMHILSITDSIFPTPDYNAVVPTKEAVGVWVEGAPSELIMDELKLWASISEVTPARIPGYWYGRSGTPPKPTQSPQPGEKVFYCFHGGGYIQLSAHPKAPSANIVRSLLKLDQSAPRAFALEYRLSSTHPLPKRYPFPTALLDAVSGYYYLVEEIGYKPSDIILTGDSAGGNLALALCRYLVEHKGLPGIKIPAPPGGLLLLSPWVDFSDSHDWPGSSSLAFDMDIINSDHTAYSKAAFLDPFGLDFAMINPYISPASLHPSVQVHFRGFPRTFIAVGTVERLLDQTRTLRNKMVSDMGKEDVTIFEAHDAIHEYLVFDWHPQRLVTLNAIATWLSEAP</sequence>
<dbReference type="InterPro" id="IPR029058">
    <property type="entry name" value="AB_hydrolase_fold"/>
</dbReference>
<organism evidence="4 5">
    <name type="scientific">Rhizopogon vinicolor AM-OR11-026</name>
    <dbReference type="NCBI Taxonomy" id="1314800"/>
    <lineage>
        <taxon>Eukaryota</taxon>
        <taxon>Fungi</taxon>
        <taxon>Dikarya</taxon>
        <taxon>Basidiomycota</taxon>
        <taxon>Agaricomycotina</taxon>
        <taxon>Agaricomycetes</taxon>
        <taxon>Agaricomycetidae</taxon>
        <taxon>Boletales</taxon>
        <taxon>Suillineae</taxon>
        <taxon>Rhizopogonaceae</taxon>
        <taxon>Rhizopogon</taxon>
    </lineage>
</organism>
<protein>
    <submittedName>
        <fullName evidence="4">Alpha/beta-hydrolase</fullName>
    </submittedName>
</protein>
<accession>A0A1B7N417</accession>
<dbReference type="InterPro" id="IPR050300">
    <property type="entry name" value="GDXG_lipolytic_enzyme"/>
</dbReference>
<dbReference type="InterPro" id="IPR013094">
    <property type="entry name" value="AB_hydrolase_3"/>
</dbReference>
<dbReference type="Proteomes" id="UP000092154">
    <property type="component" value="Unassembled WGS sequence"/>
</dbReference>
<name>A0A1B7N417_9AGAM</name>
<evidence type="ECO:0000313" key="5">
    <source>
        <dbReference type="Proteomes" id="UP000092154"/>
    </source>
</evidence>
<dbReference type="EMBL" id="KV448244">
    <property type="protein sequence ID" value="OAX39595.1"/>
    <property type="molecule type" value="Genomic_DNA"/>
</dbReference>
<keyword evidence="2" id="KW-0812">Transmembrane</keyword>
<gene>
    <name evidence="4" type="ORF">K503DRAFT_865314</name>
</gene>
<feature type="domain" description="Alpha/beta hydrolase fold-3" evidence="3">
    <location>
        <begin position="142"/>
        <end position="374"/>
    </location>
</feature>
<reference evidence="4 5" key="1">
    <citation type="submission" date="2016-06" db="EMBL/GenBank/DDBJ databases">
        <title>Comparative genomics of the ectomycorrhizal sister species Rhizopogon vinicolor and Rhizopogon vesiculosus (Basidiomycota: Boletales) reveals a divergence of the mating type B locus.</title>
        <authorList>
            <consortium name="DOE Joint Genome Institute"/>
            <person name="Mujic A.B."/>
            <person name="Kuo A."/>
            <person name="Tritt A."/>
            <person name="Lipzen A."/>
            <person name="Chen C."/>
            <person name="Johnson J."/>
            <person name="Sharma A."/>
            <person name="Barry K."/>
            <person name="Grigoriev I.V."/>
            <person name="Spatafora J.W."/>
        </authorList>
    </citation>
    <scope>NUCLEOTIDE SEQUENCE [LARGE SCALE GENOMIC DNA]</scope>
    <source>
        <strain evidence="4 5">AM-OR11-026</strain>
    </source>
</reference>
<dbReference type="SUPFAM" id="SSF53474">
    <property type="entry name" value="alpha/beta-Hydrolases"/>
    <property type="match status" value="1"/>
</dbReference>
<keyword evidence="1 4" id="KW-0378">Hydrolase</keyword>
<dbReference type="AlphaFoldDB" id="A0A1B7N417"/>
<evidence type="ECO:0000256" key="1">
    <source>
        <dbReference type="ARBA" id="ARBA00022801"/>
    </source>
</evidence>
<keyword evidence="2" id="KW-0472">Membrane</keyword>